<dbReference type="RefSeq" id="WP_344880686.1">
    <property type="nucleotide sequence ID" value="NZ_BAAAZP010000081.1"/>
</dbReference>
<evidence type="ECO:0000313" key="3">
    <source>
        <dbReference type="Proteomes" id="UP001500902"/>
    </source>
</evidence>
<accession>A0ABP7C1G8</accession>
<evidence type="ECO:0008006" key="4">
    <source>
        <dbReference type="Google" id="ProtNLM"/>
    </source>
</evidence>
<sequence length="285" mass="30569">MTIDERRIAEELRHLADDATPVDPLALAARTLARRRRRARSVTGVAVLAVAATAVAVLVVPSSNGLGPDSAARVATLPDNTPEQSRLVRECMPQGGPAHSMDGDLRIAGQGSVDDFRVLVDYRDEGGSTALVGSEAGFVLCTPTAQKDMADRPVLTYWGFKAPGDLDGFSGDLQVDAYTAVRHPYTVGERQTQKEDIYQVVAGRVSDAVERVEIDWADGRRTPARIASGFFIVRIAAKVRREPDKTSGEVLLVSVPSATVTAYGADGRVLEEEENVVFGPVNRGD</sequence>
<evidence type="ECO:0000256" key="1">
    <source>
        <dbReference type="SAM" id="Phobius"/>
    </source>
</evidence>
<keyword evidence="1" id="KW-1133">Transmembrane helix</keyword>
<evidence type="ECO:0000313" key="2">
    <source>
        <dbReference type="EMBL" id="GAA3674213.1"/>
    </source>
</evidence>
<keyword evidence="1" id="KW-0812">Transmembrane</keyword>
<proteinExistence type="predicted"/>
<reference evidence="3" key="1">
    <citation type="journal article" date="2019" name="Int. J. Syst. Evol. Microbiol.">
        <title>The Global Catalogue of Microorganisms (GCM) 10K type strain sequencing project: providing services to taxonomists for standard genome sequencing and annotation.</title>
        <authorList>
            <consortium name="The Broad Institute Genomics Platform"/>
            <consortium name="The Broad Institute Genome Sequencing Center for Infectious Disease"/>
            <person name="Wu L."/>
            <person name="Ma J."/>
        </authorList>
    </citation>
    <scope>NUCLEOTIDE SEQUENCE [LARGE SCALE GENOMIC DNA]</scope>
    <source>
        <strain evidence="3">JCM 16904</strain>
    </source>
</reference>
<dbReference type="EMBL" id="BAAAZP010000081">
    <property type="protein sequence ID" value="GAA3674213.1"/>
    <property type="molecule type" value="Genomic_DNA"/>
</dbReference>
<feature type="transmembrane region" description="Helical" evidence="1">
    <location>
        <begin position="42"/>
        <end position="60"/>
    </location>
</feature>
<dbReference type="Proteomes" id="UP001500902">
    <property type="component" value="Unassembled WGS sequence"/>
</dbReference>
<comment type="caution">
    <text evidence="2">The sequence shown here is derived from an EMBL/GenBank/DDBJ whole genome shotgun (WGS) entry which is preliminary data.</text>
</comment>
<organism evidence="2 3">
    <name type="scientific">Nonomuraea antimicrobica</name>
    <dbReference type="NCBI Taxonomy" id="561173"/>
    <lineage>
        <taxon>Bacteria</taxon>
        <taxon>Bacillati</taxon>
        <taxon>Actinomycetota</taxon>
        <taxon>Actinomycetes</taxon>
        <taxon>Streptosporangiales</taxon>
        <taxon>Streptosporangiaceae</taxon>
        <taxon>Nonomuraea</taxon>
    </lineage>
</organism>
<keyword evidence="3" id="KW-1185">Reference proteome</keyword>
<gene>
    <name evidence="2" type="ORF">GCM10022224_043180</name>
</gene>
<keyword evidence="1" id="KW-0472">Membrane</keyword>
<name>A0ABP7C1G8_9ACTN</name>
<protein>
    <recommendedName>
        <fullName evidence="4">DUF3179 domain-containing protein</fullName>
    </recommendedName>
</protein>